<feature type="transmembrane region" description="Helical" evidence="1">
    <location>
        <begin position="27"/>
        <end position="45"/>
    </location>
</feature>
<evidence type="ECO:0000313" key="2">
    <source>
        <dbReference type="EMBL" id="UQY42743.1"/>
    </source>
</evidence>
<evidence type="ECO:0000313" key="3">
    <source>
        <dbReference type="Proteomes" id="UP001056635"/>
    </source>
</evidence>
<protein>
    <submittedName>
        <fullName evidence="2">Uncharacterized protein</fullName>
    </submittedName>
</protein>
<organism evidence="2 3">
    <name type="scientific">Mixta hanseatica</name>
    <dbReference type="NCBI Taxonomy" id="2872648"/>
    <lineage>
        <taxon>Bacteria</taxon>
        <taxon>Pseudomonadati</taxon>
        <taxon>Pseudomonadota</taxon>
        <taxon>Gammaproteobacteria</taxon>
        <taxon>Enterobacterales</taxon>
        <taxon>Erwiniaceae</taxon>
        <taxon>Mixta</taxon>
    </lineage>
</organism>
<gene>
    <name evidence="2" type="ORF">K6958_12425</name>
</gene>
<reference evidence="2" key="1">
    <citation type="submission" date="2021-09" db="EMBL/GenBank/DDBJ databases">
        <title>First case of bloodstream infection caused by Mixta hanseatica sp. nov., a member of the Erwiniaceae family.</title>
        <authorList>
            <person name="Both A."/>
            <person name="Huang J."/>
            <person name="Wenzel P."/>
            <person name="Aepfelbacher M."/>
            <person name="Rohde H."/>
            <person name="Christner M."/>
            <person name="Hentschke M."/>
        </authorList>
    </citation>
    <scope>NUCLEOTIDE SEQUENCE</scope>
    <source>
        <strain evidence="2">X22927</strain>
    </source>
</reference>
<dbReference type="Proteomes" id="UP001056635">
    <property type="component" value="Chromosome"/>
</dbReference>
<sequence>MNKRLLFAILAVAFFVGAILRFMADGIAYGVMLLILAAASAWFSIKSKRD</sequence>
<keyword evidence="1" id="KW-1133">Transmembrane helix</keyword>
<proteinExistence type="predicted"/>
<name>A0ABY4R678_9GAMM</name>
<keyword evidence="3" id="KW-1185">Reference proteome</keyword>
<keyword evidence="1" id="KW-0472">Membrane</keyword>
<accession>A0ABY4R678</accession>
<keyword evidence="1" id="KW-0812">Transmembrane</keyword>
<dbReference type="RefSeq" id="WP_249891395.1">
    <property type="nucleotide sequence ID" value="NZ_CP082904.1"/>
</dbReference>
<evidence type="ECO:0000256" key="1">
    <source>
        <dbReference type="SAM" id="Phobius"/>
    </source>
</evidence>
<dbReference type="EMBL" id="CP082904">
    <property type="protein sequence ID" value="UQY42743.1"/>
    <property type="molecule type" value="Genomic_DNA"/>
</dbReference>